<comment type="pathway">
    <text evidence="1">Cofactor biosynthesis; tetrahydrofolate biosynthesis; 5,6,7,8-tetrahydrofolate from 7,8-dihydrofolate: step 1/1.</text>
</comment>
<evidence type="ECO:0000313" key="10">
    <source>
        <dbReference type="Proteomes" id="UP000796104"/>
    </source>
</evidence>
<evidence type="ECO:0000256" key="5">
    <source>
        <dbReference type="ARBA" id="ARBA00022857"/>
    </source>
</evidence>
<dbReference type="PANTHER" id="PTHR48069:SF3">
    <property type="entry name" value="DIHYDROFOLATE REDUCTASE"/>
    <property type="match status" value="1"/>
</dbReference>
<evidence type="ECO:0000256" key="2">
    <source>
        <dbReference type="ARBA" id="ARBA00009539"/>
    </source>
</evidence>
<evidence type="ECO:0000256" key="3">
    <source>
        <dbReference type="ARBA" id="ARBA00012856"/>
    </source>
</evidence>
<dbReference type="GO" id="GO:0046654">
    <property type="term" value="P:tetrahydrofolate biosynthetic process"/>
    <property type="evidence" value="ECO:0007669"/>
    <property type="project" value="InterPro"/>
</dbReference>
<dbReference type="Proteomes" id="UP000796104">
    <property type="component" value="Unassembled WGS sequence"/>
</dbReference>
<dbReference type="GO" id="GO:0005829">
    <property type="term" value="C:cytosol"/>
    <property type="evidence" value="ECO:0007669"/>
    <property type="project" value="TreeGrafter"/>
</dbReference>
<dbReference type="PANTHER" id="PTHR48069">
    <property type="entry name" value="DIHYDROFOLATE REDUCTASE"/>
    <property type="match status" value="1"/>
</dbReference>
<dbReference type="RefSeq" id="WP_139495268.1">
    <property type="nucleotide sequence ID" value="NZ_CAWORL010000019.1"/>
</dbReference>
<dbReference type="PROSITE" id="PS51330">
    <property type="entry name" value="DHFR_2"/>
    <property type="match status" value="1"/>
</dbReference>
<name>A0AAX2UNT3_AERVE</name>
<keyword evidence="6" id="KW-0560">Oxidoreductase</keyword>
<dbReference type="InterPro" id="IPR001796">
    <property type="entry name" value="DHFR_dom"/>
</dbReference>
<keyword evidence="9" id="KW-0418">Kinase</keyword>
<dbReference type="GO" id="GO:0046655">
    <property type="term" value="P:folic acid metabolic process"/>
    <property type="evidence" value="ECO:0007669"/>
    <property type="project" value="TreeGrafter"/>
</dbReference>
<dbReference type="PRINTS" id="PR00070">
    <property type="entry name" value="DHFR"/>
</dbReference>
<evidence type="ECO:0000259" key="8">
    <source>
        <dbReference type="PROSITE" id="PS51330"/>
    </source>
</evidence>
<dbReference type="InterPro" id="IPR024072">
    <property type="entry name" value="DHFR-like_dom_sf"/>
</dbReference>
<evidence type="ECO:0000256" key="4">
    <source>
        <dbReference type="ARBA" id="ARBA00022563"/>
    </source>
</evidence>
<organism evidence="9 10">
    <name type="scientific">Aeromonas veronii</name>
    <dbReference type="NCBI Taxonomy" id="654"/>
    <lineage>
        <taxon>Bacteria</taxon>
        <taxon>Pseudomonadati</taxon>
        <taxon>Pseudomonadota</taxon>
        <taxon>Gammaproteobacteria</taxon>
        <taxon>Aeromonadales</taxon>
        <taxon>Aeromonadaceae</taxon>
        <taxon>Aeromonas</taxon>
    </lineage>
</organism>
<reference evidence="9" key="1">
    <citation type="submission" date="2017-10" db="EMBL/GenBank/DDBJ databases">
        <authorList>
            <person name="Colston S.M."/>
            <person name="Graf J."/>
        </authorList>
    </citation>
    <scope>NUCLEOTIDE SEQUENCE</scope>
    <source>
        <strain evidence="9">BAQ071013-135</strain>
    </source>
</reference>
<comment type="caution">
    <text evidence="9">The sequence shown here is derived from an EMBL/GenBank/DDBJ whole genome shotgun (WGS) entry which is preliminary data.</text>
</comment>
<dbReference type="CDD" id="cd00209">
    <property type="entry name" value="DHFR"/>
    <property type="match status" value="1"/>
</dbReference>
<sequence>MTVRLIAAMSSEGIIGIGNDLPWSLKDDLKHFKALTMGRAVVMGSKTFDSIGQPLPGRHNIVITRTPRANGENLTFVKEPPRLADADIIGGAQIYQHYLQSGLVDELVITFVDACVASKGGGKVHFFPANFFSCFVPCFIESKFERNQGNEHSFKIVRYIRR</sequence>
<comment type="function">
    <text evidence="7">Key enzyme in folate metabolism. Catalyzes an essential reaction for de novo glycine and purine synthesis, and for DNA precursor synthesis.</text>
</comment>
<evidence type="ECO:0000313" key="9">
    <source>
        <dbReference type="EMBL" id="TND51817.1"/>
    </source>
</evidence>
<dbReference type="EC" id="1.5.1.3" evidence="3"/>
<proteinExistence type="inferred from homology"/>
<dbReference type="SUPFAM" id="SSF53597">
    <property type="entry name" value="Dihydrofolate reductase-like"/>
    <property type="match status" value="1"/>
</dbReference>
<accession>A0AAX2UNT3</accession>
<reference evidence="9" key="2">
    <citation type="journal article" date="2019" name="PLoS ONE">
        <title>Identification and characterization of putative Aeromonas spp. T3SS effectors.</title>
        <authorList>
            <person name="Rangel L.T."/>
            <person name="Marden J."/>
            <person name="Colston S."/>
            <person name="Setubal J.C."/>
            <person name="Graf J."/>
            <person name="Gogarten J.P."/>
        </authorList>
    </citation>
    <scope>NUCLEOTIDE SEQUENCE</scope>
    <source>
        <strain evidence="9">BAQ071013-135</strain>
    </source>
</reference>
<comment type="similarity">
    <text evidence="2">Belongs to the dihydrofolate reductase family.</text>
</comment>
<dbReference type="Gene3D" id="3.40.430.10">
    <property type="entry name" value="Dihydrofolate Reductase, subunit A"/>
    <property type="match status" value="1"/>
</dbReference>
<dbReference type="GO" id="GO:0050661">
    <property type="term" value="F:NADP binding"/>
    <property type="evidence" value="ECO:0007669"/>
    <property type="project" value="InterPro"/>
</dbReference>
<dbReference type="GO" id="GO:0006730">
    <property type="term" value="P:one-carbon metabolic process"/>
    <property type="evidence" value="ECO:0007669"/>
    <property type="project" value="UniProtKB-KW"/>
</dbReference>
<keyword evidence="4" id="KW-0554">One-carbon metabolism</keyword>
<dbReference type="GO" id="GO:0004146">
    <property type="term" value="F:dihydrofolate reductase activity"/>
    <property type="evidence" value="ECO:0007669"/>
    <property type="project" value="UniProtKB-EC"/>
</dbReference>
<protein>
    <recommendedName>
        <fullName evidence="3">dihydrofolate reductase</fullName>
        <ecNumber evidence="3">1.5.1.3</ecNumber>
    </recommendedName>
</protein>
<evidence type="ECO:0000256" key="1">
    <source>
        <dbReference type="ARBA" id="ARBA00004903"/>
    </source>
</evidence>
<dbReference type="EMBL" id="PDXJ01000026">
    <property type="protein sequence ID" value="TND51817.1"/>
    <property type="molecule type" value="Genomic_DNA"/>
</dbReference>
<feature type="domain" description="DHFR" evidence="8">
    <location>
        <begin position="2"/>
        <end position="161"/>
    </location>
</feature>
<dbReference type="GO" id="GO:0046452">
    <property type="term" value="P:dihydrofolate metabolic process"/>
    <property type="evidence" value="ECO:0007669"/>
    <property type="project" value="TreeGrafter"/>
</dbReference>
<dbReference type="GO" id="GO:0016301">
    <property type="term" value="F:kinase activity"/>
    <property type="evidence" value="ECO:0007669"/>
    <property type="project" value="UniProtKB-KW"/>
</dbReference>
<dbReference type="InterPro" id="IPR012259">
    <property type="entry name" value="DHFR"/>
</dbReference>
<evidence type="ECO:0000256" key="7">
    <source>
        <dbReference type="ARBA" id="ARBA00025067"/>
    </source>
</evidence>
<evidence type="ECO:0000256" key="6">
    <source>
        <dbReference type="ARBA" id="ARBA00023002"/>
    </source>
</evidence>
<keyword evidence="5" id="KW-0521">NADP</keyword>
<dbReference type="AlphaFoldDB" id="A0AAX2UNT3"/>
<dbReference type="Pfam" id="PF00186">
    <property type="entry name" value="DHFR_1"/>
    <property type="match status" value="1"/>
</dbReference>
<keyword evidence="9" id="KW-0808">Transferase</keyword>
<gene>
    <name evidence="9" type="ORF">CF123_18280</name>
</gene>